<evidence type="ECO:0000256" key="2">
    <source>
        <dbReference type="ARBA" id="ARBA00008711"/>
    </source>
</evidence>
<dbReference type="FunFam" id="1.10.10.10:FF:000214">
    <property type="entry name" value="Methylated-DNA--protein-cysteine methyltransferase"/>
    <property type="match status" value="1"/>
</dbReference>
<dbReference type="InterPro" id="IPR001497">
    <property type="entry name" value="MethylDNA_cys_MeTrfase_AS"/>
</dbReference>
<dbReference type="Pfam" id="PF01035">
    <property type="entry name" value="DNA_binding_1"/>
    <property type="match status" value="1"/>
</dbReference>
<keyword evidence="4 10" id="KW-0489">Methyltransferase</keyword>
<comment type="catalytic activity">
    <reaction evidence="8">
        <text>a 6-O-methyl-2'-deoxyguanosine in DNA + L-cysteinyl-[protein] = S-methyl-L-cysteinyl-[protein] + a 2'-deoxyguanosine in DNA</text>
        <dbReference type="Rhea" id="RHEA:24000"/>
        <dbReference type="Rhea" id="RHEA-COMP:10131"/>
        <dbReference type="Rhea" id="RHEA-COMP:10132"/>
        <dbReference type="Rhea" id="RHEA-COMP:11367"/>
        <dbReference type="Rhea" id="RHEA-COMP:11368"/>
        <dbReference type="ChEBI" id="CHEBI:29950"/>
        <dbReference type="ChEBI" id="CHEBI:82612"/>
        <dbReference type="ChEBI" id="CHEBI:85445"/>
        <dbReference type="ChEBI" id="CHEBI:85448"/>
        <dbReference type="EC" id="2.1.1.63"/>
    </reaction>
</comment>
<dbReference type="InterPro" id="IPR036217">
    <property type="entry name" value="MethylDNA_cys_MeTrfase_DNAb"/>
</dbReference>
<dbReference type="InterPro" id="IPR036388">
    <property type="entry name" value="WH-like_DNA-bd_sf"/>
</dbReference>
<evidence type="ECO:0000256" key="7">
    <source>
        <dbReference type="ARBA" id="ARBA00023204"/>
    </source>
</evidence>
<reference evidence="10 11" key="1">
    <citation type="submission" date="2015-03" db="EMBL/GenBank/DDBJ databases">
        <title>Genome assembly of Sandaracinus amylolyticus DSM 53668.</title>
        <authorList>
            <person name="Sharma G."/>
            <person name="Subramanian S."/>
        </authorList>
    </citation>
    <scope>NUCLEOTIDE SEQUENCE [LARGE SCALE GENOMIC DNA]</scope>
    <source>
        <strain evidence="10 11">DSM 53668</strain>
    </source>
</reference>
<dbReference type="Gene3D" id="1.10.10.10">
    <property type="entry name" value="Winged helix-like DNA-binding domain superfamily/Winged helix DNA-binding domain"/>
    <property type="match status" value="1"/>
</dbReference>
<sequence>MLDLAHLGRLHLAWSAHGLVWIEQLALDVDHDARVRWLPEVPRDASASDVPARFADPLRAFDAGAPIDPATLDVDLRGTEFQNRVWSALRAVGRGQVRTYAGLAADAGSPRAMRAVGMAMSRNPIPIVVPCHRIIAQGSRIGGYTGGLPRKRVLLALEGVGIDGDRVIGSQLSLL</sequence>
<comment type="similarity">
    <text evidence="2">Belongs to the MGMT family.</text>
</comment>
<name>A0A0F6SFD1_9BACT</name>
<comment type="catalytic activity">
    <reaction evidence="1">
        <text>a 4-O-methyl-thymidine in DNA + L-cysteinyl-[protein] = a thymidine in DNA + S-methyl-L-cysteinyl-[protein]</text>
        <dbReference type="Rhea" id="RHEA:53428"/>
        <dbReference type="Rhea" id="RHEA-COMP:10131"/>
        <dbReference type="Rhea" id="RHEA-COMP:10132"/>
        <dbReference type="Rhea" id="RHEA-COMP:13555"/>
        <dbReference type="Rhea" id="RHEA-COMP:13556"/>
        <dbReference type="ChEBI" id="CHEBI:29950"/>
        <dbReference type="ChEBI" id="CHEBI:82612"/>
        <dbReference type="ChEBI" id="CHEBI:137386"/>
        <dbReference type="ChEBI" id="CHEBI:137387"/>
        <dbReference type="EC" id="2.1.1.63"/>
    </reaction>
</comment>
<evidence type="ECO:0000256" key="1">
    <source>
        <dbReference type="ARBA" id="ARBA00001286"/>
    </source>
</evidence>
<keyword evidence="5 10" id="KW-0808">Transferase</keyword>
<dbReference type="GO" id="GO:0006281">
    <property type="term" value="P:DNA repair"/>
    <property type="evidence" value="ECO:0007669"/>
    <property type="project" value="UniProtKB-KW"/>
</dbReference>
<evidence type="ECO:0000259" key="9">
    <source>
        <dbReference type="Pfam" id="PF01035"/>
    </source>
</evidence>
<evidence type="ECO:0000313" key="11">
    <source>
        <dbReference type="Proteomes" id="UP000034883"/>
    </source>
</evidence>
<dbReference type="PANTHER" id="PTHR10815">
    <property type="entry name" value="METHYLATED-DNA--PROTEIN-CYSTEINE METHYLTRANSFERASE"/>
    <property type="match status" value="1"/>
</dbReference>
<dbReference type="STRING" id="927083.DB32_003883"/>
<evidence type="ECO:0000256" key="4">
    <source>
        <dbReference type="ARBA" id="ARBA00022603"/>
    </source>
</evidence>
<dbReference type="RefSeq" id="WP_053233879.1">
    <property type="nucleotide sequence ID" value="NZ_CP011125.1"/>
</dbReference>
<feature type="domain" description="Methylated-DNA-[protein]-cysteine S-methyltransferase DNA binding" evidence="9">
    <location>
        <begin position="80"/>
        <end position="160"/>
    </location>
</feature>
<proteinExistence type="inferred from homology"/>
<protein>
    <recommendedName>
        <fullName evidence="3">methylated-DNA--[protein]-cysteine S-methyltransferase</fullName>
        <ecNumber evidence="3">2.1.1.63</ecNumber>
    </recommendedName>
</protein>
<keyword evidence="11" id="KW-1185">Reference proteome</keyword>
<dbReference type="GO" id="GO:0032259">
    <property type="term" value="P:methylation"/>
    <property type="evidence" value="ECO:0007669"/>
    <property type="project" value="UniProtKB-KW"/>
</dbReference>
<dbReference type="EMBL" id="CP011125">
    <property type="protein sequence ID" value="AKF06734.1"/>
    <property type="molecule type" value="Genomic_DNA"/>
</dbReference>
<dbReference type="GO" id="GO:0003908">
    <property type="term" value="F:methylated-DNA-[protein]-cysteine S-methyltransferase activity"/>
    <property type="evidence" value="ECO:0007669"/>
    <property type="project" value="UniProtKB-EC"/>
</dbReference>
<evidence type="ECO:0000256" key="6">
    <source>
        <dbReference type="ARBA" id="ARBA00022763"/>
    </source>
</evidence>
<dbReference type="Proteomes" id="UP000034883">
    <property type="component" value="Chromosome"/>
</dbReference>
<organism evidence="10 11">
    <name type="scientific">Sandaracinus amylolyticus</name>
    <dbReference type="NCBI Taxonomy" id="927083"/>
    <lineage>
        <taxon>Bacteria</taxon>
        <taxon>Pseudomonadati</taxon>
        <taxon>Myxococcota</taxon>
        <taxon>Polyangia</taxon>
        <taxon>Polyangiales</taxon>
        <taxon>Sandaracinaceae</taxon>
        <taxon>Sandaracinus</taxon>
    </lineage>
</organism>
<dbReference type="PROSITE" id="PS00374">
    <property type="entry name" value="MGMT"/>
    <property type="match status" value="1"/>
</dbReference>
<evidence type="ECO:0000256" key="3">
    <source>
        <dbReference type="ARBA" id="ARBA00011918"/>
    </source>
</evidence>
<dbReference type="PANTHER" id="PTHR10815:SF5">
    <property type="entry name" value="METHYLATED-DNA--PROTEIN-CYSTEINE METHYLTRANSFERASE"/>
    <property type="match status" value="1"/>
</dbReference>
<dbReference type="EC" id="2.1.1.63" evidence="3"/>
<evidence type="ECO:0000256" key="8">
    <source>
        <dbReference type="ARBA" id="ARBA00049348"/>
    </source>
</evidence>
<evidence type="ECO:0000256" key="5">
    <source>
        <dbReference type="ARBA" id="ARBA00022679"/>
    </source>
</evidence>
<dbReference type="InterPro" id="IPR014048">
    <property type="entry name" value="MethylDNA_cys_MeTrfase_DNA-bd"/>
</dbReference>
<dbReference type="NCBIfam" id="TIGR00589">
    <property type="entry name" value="ogt"/>
    <property type="match status" value="1"/>
</dbReference>
<dbReference type="AlphaFoldDB" id="A0A0F6SFD1"/>
<gene>
    <name evidence="10" type="ORF">DB32_003883</name>
</gene>
<keyword evidence="7" id="KW-0234">DNA repair</keyword>
<accession>A0A0F6SFD1</accession>
<evidence type="ECO:0000313" key="10">
    <source>
        <dbReference type="EMBL" id="AKF06734.1"/>
    </source>
</evidence>
<dbReference type="KEGG" id="samy:DB32_003883"/>
<dbReference type="CDD" id="cd06445">
    <property type="entry name" value="ATase"/>
    <property type="match status" value="1"/>
</dbReference>
<keyword evidence="6" id="KW-0227">DNA damage</keyword>
<dbReference type="SUPFAM" id="SSF46767">
    <property type="entry name" value="Methylated DNA-protein cysteine methyltransferase, C-terminal domain"/>
    <property type="match status" value="1"/>
</dbReference>